<dbReference type="HOGENOM" id="CLU_1903663_0_0_0"/>
<dbReference type="AlphaFoldDB" id="S2L1Z7"/>
<organism evidence="2 3">
    <name type="scientific">Fusobacterium ulcerans 12-1B</name>
    <dbReference type="NCBI Taxonomy" id="457404"/>
    <lineage>
        <taxon>Bacteria</taxon>
        <taxon>Fusobacteriati</taxon>
        <taxon>Fusobacteriota</taxon>
        <taxon>Fusobacteriia</taxon>
        <taxon>Fusobacteriales</taxon>
        <taxon>Fusobacteriaceae</taxon>
        <taxon>Fusobacterium</taxon>
    </lineage>
</organism>
<dbReference type="Proteomes" id="UP000003233">
    <property type="component" value="Unassembled WGS sequence"/>
</dbReference>
<evidence type="ECO:0000313" key="2">
    <source>
        <dbReference type="EMBL" id="EPC09205.1"/>
    </source>
</evidence>
<dbReference type="PATRIC" id="fig|457404.5.peg.2"/>
<evidence type="ECO:0000313" key="3">
    <source>
        <dbReference type="Proteomes" id="UP000003233"/>
    </source>
</evidence>
<evidence type="ECO:0000313" key="1">
    <source>
        <dbReference type="EMBL" id="EPC09005.1"/>
    </source>
</evidence>
<gene>
    <name evidence="2" type="ORF">HMPREF0402_04068</name>
    <name evidence="1" type="ORF">HMPREF0402_04270</name>
</gene>
<comment type="caution">
    <text evidence="2">The sequence shown here is derived from an EMBL/GenBank/DDBJ whole genome shotgun (WGS) entry which is preliminary data.</text>
</comment>
<dbReference type="EMBL" id="AGWJ02000001">
    <property type="protein sequence ID" value="EPC09205.1"/>
    <property type="molecule type" value="Genomic_DNA"/>
</dbReference>
<name>S2L1Z7_9FUSO</name>
<protein>
    <submittedName>
        <fullName evidence="2">Uncharacterized protein</fullName>
    </submittedName>
</protein>
<dbReference type="EMBL" id="AGWJ02000030">
    <property type="protein sequence ID" value="EPC09005.1"/>
    <property type="molecule type" value="Genomic_DNA"/>
</dbReference>
<proteinExistence type="predicted"/>
<reference evidence="2 3" key="1">
    <citation type="submission" date="2012-07" db="EMBL/GenBank/DDBJ databases">
        <title>The Genome Sequence of Fusobacterium ulcerans 12_1B.</title>
        <authorList>
            <consortium name="The Broad Institute Genome Sequencing Platform"/>
            <person name="Earl A."/>
            <person name="Ward D."/>
            <person name="Feldgarden M."/>
            <person name="Gevers D."/>
            <person name="Strauss J."/>
            <person name="Ambrose C.E."/>
            <person name="Allen-Vercoe E."/>
            <person name="Walker B."/>
            <person name="Young S.K."/>
            <person name="Zeng Q."/>
            <person name="Gargeya S."/>
            <person name="Fitzgerald M."/>
            <person name="Haas B."/>
            <person name="Abouelleil A."/>
            <person name="Alvarado L."/>
            <person name="Arachchi H.M."/>
            <person name="Berlin A.M."/>
            <person name="Chapman S.B."/>
            <person name="Goldberg J."/>
            <person name="Griggs A."/>
            <person name="Gujja S."/>
            <person name="Hansen M."/>
            <person name="Howarth C."/>
            <person name="Imamovic A."/>
            <person name="Larimer J."/>
            <person name="McCowen C."/>
            <person name="Montmayeur A."/>
            <person name="Murphy C."/>
            <person name="Neiman D."/>
            <person name="Pearson M."/>
            <person name="Priest M."/>
            <person name="Roberts A."/>
            <person name="Saif S."/>
            <person name="Shea T."/>
            <person name="Sisk P."/>
            <person name="Sykes S."/>
            <person name="Wortman J."/>
            <person name="Nusbaum C."/>
            <person name="Birren B."/>
        </authorList>
    </citation>
    <scope>NUCLEOTIDE SEQUENCE [LARGE SCALE GENOMIC DNA]</scope>
    <source>
        <strain evidence="2 3">12_1B</strain>
    </source>
</reference>
<keyword evidence="3" id="KW-1185">Reference proteome</keyword>
<dbReference type="RefSeq" id="WP_016361650.1">
    <property type="nucleotide sequence ID" value="NZ_KE161007.1"/>
</dbReference>
<sequence length="133" mass="15467">MKKEDFRNVTKGHILICKKIVRKEGDCYGLDCEKCPFCSNCNIFCDDDKIKSDAEEFLRIYGKPRKKKVVRNIYLKRDEGRKFYNFLKRTYKLQGEASNTLTSVKATENAIKEAIEQIVFQKATAALEVLKNE</sequence>
<accession>S2L1Z7</accession>